<dbReference type="EMBL" id="JAPDDP010000004">
    <property type="protein sequence ID" value="MDA0179266.1"/>
    <property type="molecule type" value="Genomic_DNA"/>
</dbReference>
<evidence type="ECO:0000256" key="1">
    <source>
        <dbReference type="SAM" id="Phobius"/>
    </source>
</evidence>
<evidence type="ECO:0000313" key="2">
    <source>
        <dbReference type="EMBL" id="MDA0179266.1"/>
    </source>
</evidence>
<comment type="caution">
    <text evidence="2">The sequence shown here is derived from an EMBL/GenBank/DDBJ whole genome shotgun (WGS) entry which is preliminary data.</text>
</comment>
<organism evidence="2 3">
    <name type="scientific">Solirubrobacter phytolaccae</name>
    <dbReference type="NCBI Taxonomy" id="1404360"/>
    <lineage>
        <taxon>Bacteria</taxon>
        <taxon>Bacillati</taxon>
        <taxon>Actinomycetota</taxon>
        <taxon>Thermoleophilia</taxon>
        <taxon>Solirubrobacterales</taxon>
        <taxon>Solirubrobacteraceae</taxon>
        <taxon>Solirubrobacter</taxon>
    </lineage>
</organism>
<gene>
    <name evidence="2" type="ORF">OJ997_03070</name>
</gene>
<keyword evidence="1" id="KW-0472">Membrane</keyword>
<keyword evidence="1" id="KW-0812">Transmembrane</keyword>
<name>A0A9X3N4D0_9ACTN</name>
<dbReference type="Proteomes" id="UP001147653">
    <property type="component" value="Unassembled WGS sequence"/>
</dbReference>
<protein>
    <submittedName>
        <fullName evidence="2">Uncharacterized protein</fullName>
    </submittedName>
</protein>
<evidence type="ECO:0000313" key="3">
    <source>
        <dbReference type="Proteomes" id="UP001147653"/>
    </source>
</evidence>
<dbReference type="AlphaFoldDB" id="A0A9X3N4D0"/>
<keyword evidence="1" id="KW-1133">Transmembrane helix</keyword>
<reference evidence="2" key="1">
    <citation type="submission" date="2022-10" db="EMBL/GenBank/DDBJ databases">
        <title>The WGS of Solirubrobacter phytolaccae KCTC 29190.</title>
        <authorList>
            <person name="Jiang Z."/>
        </authorList>
    </citation>
    <scope>NUCLEOTIDE SEQUENCE</scope>
    <source>
        <strain evidence="2">KCTC 29190</strain>
    </source>
</reference>
<keyword evidence="3" id="KW-1185">Reference proteome</keyword>
<accession>A0A9X3N4D0</accession>
<sequence length="81" mass="8456">MSTGWTLGLILGVVVILIAAAIVITIVVLARRIAEQARTAVGGVDVVRQQTDGLPGINQINDSGVRILRSARAVRKVAVGK</sequence>
<feature type="transmembrane region" description="Helical" evidence="1">
    <location>
        <begin position="6"/>
        <end position="30"/>
    </location>
</feature>
<dbReference type="RefSeq" id="WP_270023531.1">
    <property type="nucleotide sequence ID" value="NZ_JAPDDP010000004.1"/>
</dbReference>
<proteinExistence type="predicted"/>